<protein>
    <submittedName>
        <fullName evidence="2">Uncharacterized protein</fullName>
    </submittedName>
</protein>
<evidence type="ECO:0000313" key="2">
    <source>
        <dbReference type="EMBL" id="KOX91621.1"/>
    </source>
</evidence>
<name>A0A0M9AJ09_9EURY</name>
<dbReference type="Proteomes" id="UP000037729">
    <property type="component" value="Unassembled WGS sequence"/>
</dbReference>
<dbReference type="PATRIC" id="fig|1705562.3.peg.2093"/>
<feature type="region of interest" description="Disordered" evidence="1">
    <location>
        <begin position="29"/>
        <end position="57"/>
    </location>
</feature>
<keyword evidence="3" id="KW-1185">Reference proteome</keyword>
<dbReference type="EMBL" id="LIUF01000008">
    <property type="protein sequence ID" value="KOX91621.1"/>
    <property type="molecule type" value="Genomic_DNA"/>
</dbReference>
<dbReference type="RefSeq" id="WP_053969431.1">
    <property type="nucleotide sequence ID" value="NZ_LIUF01000008.1"/>
</dbReference>
<organism evidence="2 3">
    <name type="scientific">Haloarcula rubripromontorii</name>
    <dbReference type="NCBI Taxonomy" id="1705562"/>
    <lineage>
        <taxon>Archaea</taxon>
        <taxon>Methanobacteriati</taxon>
        <taxon>Methanobacteriota</taxon>
        <taxon>Stenosarchaea group</taxon>
        <taxon>Halobacteria</taxon>
        <taxon>Halobacteriales</taxon>
        <taxon>Haloarculaceae</taxon>
        <taxon>Haloarcula</taxon>
    </lineage>
</organism>
<reference evidence="2 3" key="1">
    <citation type="submission" date="2015-08" db="EMBL/GenBank/DDBJ databases">
        <title>Genomes of Isolates from Cabo Rojo, PR.</title>
        <authorList>
            <person name="Sanchez-Nieves R.L."/>
            <person name="Montalvo-Rodriguez R."/>
        </authorList>
    </citation>
    <scope>NUCLEOTIDE SEQUENCE [LARGE SCALE GENOMIC DNA]</scope>
    <source>
        <strain evidence="2 3">SL3</strain>
    </source>
</reference>
<evidence type="ECO:0000256" key="1">
    <source>
        <dbReference type="SAM" id="MobiDB-lite"/>
    </source>
</evidence>
<proteinExistence type="predicted"/>
<evidence type="ECO:0000313" key="3">
    <source>
        <dbReference type="Proteomes" id="UP000037729"/>
    </source>
</evidence>
<gene>
    <name evidence="2" type="ORF">AMS69_18035</name>
</gene>
<dbReference type="AlphaFoldDB" id="A0A0M9AJ09"/>
<accession>A0A0M9AJ09</accession>
<comment type="caution">
    <text evidence="2">The sequence shown here is derived from an EMBL/GenBank/DDBJ whole genome shotgun (WGS) entry which is preliminary data.</text>
</comment>
<sequence length="122" mass="13549">MDAFESPLSEFADEIDAELERKEHQFVISPEAEEWDEDHAQDAAAGMNESRWNEDDRFPDVIATPVITGGTGDGEDIKYGVCVMKEERFRKHEAAADKAVENINQKIAESDVIDVSGFTGGE</sequence>